<evidence type="ECO:0000256" key="6">
    <source>
        <dbReference type="ARBA" id="ARBA00022840"/>
    </source>
</evidence>
<evidence type="ECO:0000256" key="9">
    <source>
        <dbReference type="PROSITE-ProRule" id="PRU01213"/>
    </source>
</evidence>
<keyword evidence="8" id="KW-0472">Membrane</keyword>
<dbReference type="AlphaFoldDB" id="A0A1H0AX20"/>
<protein>
    <submittedName>
        <fullName evidence="12">Molybdate transport system ATP-binding protein</fullName>
    </submittedName>
</protein>
<evidence type="ECO:0000256" key="4">
    <source>
        <dbReference type="ARBA" id="ARBA00022519"/>
    </source>
</evidence>
<dbReference type="InterPro" id="IPR008995">
    <property type="entry name" value="Mo/tungstate-bd_C_term_dom"/>
</dbReference>
<dbReference type="Pfam" id="PF00005">
    <property type="entry name" value="ABC_tran"/>
    <property type="match status" value="1"/>
</dbReference>
<feature type="domain" description="ABC transporter" evidence="10">
    <location>
        <begin position="5"/>
        <end position="226"/>
    </location>
</feature>
<evidence type="ECO:0000259" key="10">
    <source>
        <dbReference type="PROSITE" id="PS50893"/>
    </source>
</evidence>
<dbReference type="Gene3D" id="3.40.50.300">
    <property type="entry name" value="P-loop containing nucleotide triphosphate hydrolases"/>
    <property type="match status" value="1"/>
</dbReference>
<keyword evidence="2" id="KW-1003">Cell membrane</keyword>
<keyword evidence="6 12" id="KW-0067">ATP-binding</keyword>
<dbReference type="eggNOG" id="COG3842">
    <property type="taxonomic scope" value="Bacteria"/>
</dbReference>
<keyword evidence="13" id="KW-1185">Reference proteome</keyword>
<dbReference type="InterPro" id="IPR005116">
    <property type="entry name" value="Transp-assoc_OB_typ1"/>
</dbReference>
<dbReference type="InterPro" id="IPR004606">
    <property type="entry name" value="Mop_domain"/>
</dbReference>
<dbReference type="InterPro" id="IPR017871">
    <property type="entry name" value="ABC_transporter-like_CS"/>
</dbReference>
<dbReference type="GO" id="GO:0016887">
    <property type="term" value="F:ATP hydrolysis activity"/>
    <property type="evidence" value="ECO:0007669"/>
    <property type="project" value="InterPro"/>
</dbReference>
<dbReference type="PROSITE" id="PS50893">
    <property type="entry name" value="ABC_TRANSPORTER_2"/>
    <property type="match status" value="1"/>
</dbReference>
<dbReference type="PANTHER" id="PTHR42781:SF1">
    <property type="entry name" value="THIAMINE IMPORT ATP-BINDING PROTEIN THIQ"/>
    <property type="match status" value="1"/>
</dbReference>
<dbReference type="InterPro" id="IPR003439">
    <property type="entry name" value="ABC_transporter-like_ATP-bd"/>
</dbReference>
<dbReference type="GO" id="GO:0005524">
    <property type="term" value="F:ATP binding"/>
    <property type="evidence" value="ECO:0007669"/>
    <property type="project" value="UniProtKB-KW"/>
</dbReference>
<evidence type="ECO:0000313" key="12">
    <source>
        <dbReference type="EMBL" id="SDN38007.1"/>
    </source>
</evidence>
<evidence type="ECO:0000256" key="8">
    <source>
        <dbReference type="ARBA" id="ARBA00023136"/>
    </source>
</evidence>
<feature type="domain" description="Mop" evidence="11">
    <location>
        <begin position="277"/>
        <end position="339"/>
    </location>
</feature>
<evidence type="ECO:0000256" key="5">
    <source>
        <dbReference type="ARBA" id="ARBA00022741"/>
    </source>
</evidence>
<dbReference type="PANTHER" id="PTHR42781">
    <property type="entry name" value="SPERMIDINE/PUTRESCINE IMPORT ATP-BINDING PROTEIN POTA"/>
    <property type="match status" value="1"/>
</dbReference>
<dbReference type="SUPFAM" id="SSF52540">
    <property type="entry name" value="P-loop containing nucleoside triphosphate hydrolases"/>
    <property type="match status" value="1"/>
</dbReference>
<keyword evidence="3 9" id="KW-0500">Molybdenum</keyword>
<dbReference type="Pfam" id="PF03459">
    <property type="entry name" value="TOBE"/>
    <property type="match status" value="1"/>
</dbReference>
<keyword evidence="5" id="KW-0547">Nucleotide-binding</keyword>
<evidence type="ECO:0000313" key="13">
    <source>
        <dbReference type="Proteomes" id="UP000183376"/>
    </source>
</evidence>
<gene>
    <name evidence="12" type="ORF">SAMN04489726_6334</name>
</gene>
<dbReference type="InterPro" id="IPR050093">
    <property type="entry name" value="ABC_SmlMolc_Importer"/>
</dbReference>
<evidence type="ECO:0000259" key="11">
    <source>
        <dbReference type="PROSITE" id="PS51866"/>
    </source>
</evidence>
<keyword evidence="1" id="KW-0813">Transport</keyword>
<accession>A0A1H0AX20</accession>
<keyword evidence="4" id="KW-0997">Cell inner membrane</keyword>
<dbReference type="STRING" id="211114.SAMN04489726_6334"/>
<evidence type="ECO:0000256" key="7">
    <source>
        <dbReference type="ARBA" id="ARBA00022967"/>
    </source>
</evidence>
<dbReference type="SUPFAM" id="SSF50331">
    <property type="entry name" value="MOP-like"/>
    <property type="match status" value="1"/>
</dbReference>
<evidence type="ECO:0000256" key="3">
    <source>
        <dbReference type="ARBA" id="ARBA00022505"/>
    </source>
</evidence>
<reference evidence="12 13" key="1">
    <citation type="submission" date="2016-10" db="EMBL/GenBank/DDBJ databases">
        <authorList>
            <person name="de Groot N.N."/>
        </authorList>
    </citation>
    <scope>NUCLEOTIDE SEQUENCE [LARGE SCALE GENOMIC DNA]</scope>
    <source>
        <strain evidence="12 13">DSM 44149</strain>
    </source>
</reference>
<keyword evidence="7" id="KW-1278">Translocase</keyword>
<dbReference type="InterPro" id="IPR027417">
    <property type="entry name" value="P-loop_NTPase"/>
</dbReference>
<dbReference type="RefSeq" id="WP_030433333.1">
    <property type="nucleotide sequence ID" value="NZ_JOEF01000040.1"/>
</dbReference>
<sequence length="344" mass="36310">MRARFRLARGAFDFDVELSVEPGEVVAVLGPNGSGKSTLLNLIAGLVRPDSGSLELGGRDLLGVPPHQRGIGLLAQEPLLFPHLTVLANVEFGPRAQRRADHRDVALRWLEEVDAAEFADRRPRQLSGGQAQRVALARALAADPELMLLDEPLTALDVDAAPAVRGLLRRVLRTRNRPAIMVTHDALDALVLADRVVVLDAGRIVEQGPTRAVLKRPRSAFAARIAGLNLVSGTTVDGGLRSSAGVFIAGRGTAGAGEDGVAVFAPAAVAVHRDNPHGSPRNALRVRLAGMEPHGDLIRLRAEDGLAADITPAAAAELELEPGQEVWFVVKATEVGVHAARGGV</sequence>
<dbReference type="PROSITE" id="PS00211">
    <property type="entry name" value="ABC_TRANSPORTER_1"/>
    <property type="match status" value="1"/>
</dbReference>
<dbReference type="GO" id="GO:0015689">
    <property type="term" value="P:molybdate ion transport"/>
    <property type="evidence" value="ECO:0007669"/>
    <property type="project" value="InterPro"/>
</dbReference>
<dbReference type="InterPro" id="IPR003593">
    <property type="entry name" value="AAA+_ATPase"/>
</dbReference>
<dbReference type="Gene3D" id="2.40.50.100">
    <property type="match status" value="1"/>
</dbReference>
<organism evidence="12 13">
    <name type="scientific">Allokutzneria albata</name>
    <name type="common">Kibdelosporangium albatum</name>
    <dbReference type="NCBI Taxonomy" id="211114"/>
    <lineage>
        <taxon>Bacteria</taxon>
        <taxon>Bacillati</taxon>
        <taxon>Actinomycetota</taxon>
        <taxon>Actinomycetes</taxon>
        <taxon>Pseudonocardiales</taxon>
        <taxon>Pseudonocardiaceae</taxon>
        <taxon>Allokutzneria</taxon>
    </lineage>
</organism>
<evidence type="ECO:0000256" key="1">
    <source>
        <dbReference type="ARBA" id="ARBA00022448"/>
    </source>
</evidence>
<dbReference type="PROSITE" id="PS51866">
    <property type="entry name" value="MOP"/>
    <property type="match status" value="1"/>
</dbReference>
<dbReference type="SMART" id="SM00382">
    <property type="entry name" value="AAA"/>
    <property type="match status" value="1"/>
</dbReference>
<name>A0A1H0AX20_ALLAB</name>
<dbReference type="OrthoDB" id="9112331at2"/>
<evidence type="ECO:0000256" key="2">
    <source>
        <dbReference type="ARBA" id="ARBA00022475"/>
    </source>
</evidence>
<proteinExistence type="predicted"/>
<dbReference type="Proteomes" id="UP000183376">
    <property type="component" value="Chromosome I"/>
</dbReference>
<dbReference type="EMBL" id="LT629701">
    <property type="protein sequence ID" value="SDN38007.1"/>
    <property type="molecule type" value="Genomic_DNA"/>
</dbReference>